<reference evidence="1 2" key="1">
    <citation type="submission" date="2019-04" db="EMBL/GenBank/DDBJ databases">
        <authorList>
            <person name="Dong K."/>
        </authorList>
    </citation>
    <scope>NUCLEOTIDE SEQUENCE [LARGE SCALE GENOMIC DNA]</scope>
    <source>
        <strain evidence="2">dk3543</strain>
    </source>
</reference>
<dbReference type="InterPro" id="IPR050563">
    <property type="entry name" value="4-hydroxybenzoyl-CoA_TE"/>
</dbReference>
<dbReference type="AlphaFoldDB" id="A0A4U2YMP7"/>
<dbReference type="GO" id="GO:0047617">
    <property type="term" value="F:fatty acyl-CoA hydrolase activity"/>
    <property type="evidence" value="ECO:0007669"/>
    <property type="project" value="TreeGrafter"/>
</dbReference>
<dbReference type="PANTHER" id="PTHR31793:SF24">
    <property type="entry name" value="LONG-CHAIN ACYL-COA THIOESTERASE FADM"/>
    <property type="match status" value="1"/>
</dbReference>
<dbReference type="OrthoDB" id="9799036at2"/>
<evidence type="ECO:0000313" key="1">
    <source>
        <dbReference type="EMBL" id="TKI61852.1"/>
    </source>
</evidence>
<sequence length="292" mass="33064">MRHVYECPVRWADLDMLNHVNNVTYVDYLQEARVDMLRTHAPDTRAHDLAGSPTEGLVVVSHDITYLAPIAPRTAPIAIEVWVTEVRAATVTMAYEIFDEPSDGGERVVHARAQTVLTPFVFAEERPRRLTAAEKDALSVFLEESPSPRPERSEPRHLEAGHYPLHVRFSDVDVYGHVNNVKYFEYFQEARIPVVERISAGEDHSGVGVVVARKEVDYLRPIHFRAEPYDVWSWVSRVGSRSVTVESEIRDGDTLLSRAKVVMVFFDPLTQRSATPPESLMTKLREFAALSA</sequence>
<accession>A0A4U2YMP7</accession>
<name>A0A4U2YMP7_9ACTN</name>
<dbReference type="EMBL" id="SZPY01000003">
    <property type="protein sequence ID" value="TKI61852.1"/>
    <property type="molecule type" value="Genomic_DNA"/>
</dbReference>
<dbReference type="Pfam" id="PF13279">
    <property type="entry name" value="4HBT_2"/>
    <property type="match status" value="2"/>
</dbReference>
<dbReference type="PANTHER" id="PTHR31793">
    <property type="entry name" value="4-HYDROXYBENZOYL-COA THIOESTERASE FAMILY MEMBER"/>
    <property type="match status" value="1"/>
</dbReference>
<dbReference type="CDD" id="cd00586">
    <property type="entry name" value="4HBT"/>
    <property type="match status" value="2"/>
</dbReference>
<proteinExistence type="predicted"/>
<dbReference type="Proteomes" id="UP000307808">
    <property type="component" value="Unassembled WGS sequence"/>
</dbReference>
<gene>
    <name evidence="1" type="ORF">FC770_11300</name>
</gene>
<organism evidence="1 2">
    <name type="scientific">Nocardioides jishulii</name>
    <dbReference type="NCBI Taxonomy" id="2575440"/>
    <lineage>
        <taxon>Bacteria</taxon>
        <taxon>Bacillati</taxon>
        <taxon>Actinomycetota</taxon>
        <taxon>Actinomycetes</taxon>
        <taxon>Propionibacteriales</taxon>
        <taxon>Nocardioidaceae</taxon>
        <taxon>Nocardioides</taxon>
    </lineage>
</organism>
<keyword evidence="2" id="KW-1185">Reference proteome</keyword>
<dbReference type="SUPFAM" id="SSF54637">
    <property type="entry name" value="Thioesterase/thiol ester dehydrase-isomerase"/>
    <property type="match status" value="2"/>
</dbReference>
<dbReference type="Gene3D" id="3.10.129.10">
    <property type="entry name" value="Hotdog Thioesterase"/>
    <property type="match status" value="2"/>
</dbReference>
<comment type="caution">
    <text evidence="1">The sequence shown here is derived from an EMBL/GenBank/DDBJ whole genome shotgun (WGS) entry which is preliminary data.</text>
</comment>
<evidence type="ECO:0000313" key="2">
    <source>
        <dbReference type="Proteomes" id="UP000307808"/>
    </source>
</evidence>
<dbReference type="InterPro" id="IPR029069">
    <property type="entry name" value="HotDog_dom_sf"/>
</dbReference>
<protein>
    <submittedName>
        <fullName evidence="1">Acyl-CoA thioesterase</fullName>
    </submittedName>
</protein>